<evidence type="ECO:0000313" key="1">
    <source>
        <dbReference type="EMBL" id="GBN98363.1"/>
    </source>
</evidence>
<organism evidence="1 2">
    <name type="scientific">Araneus ventricosus</name>
    <name type="common">Orbweaver spider</name>
    <name type="synonym">Epeira ventricosa</name>
    <dbReference type="NCBI Taxonomy" id="182803"/>
    <lineage>
        <taxon>Eukaryota</taxon>
        <taxon>Metazoa</taxon>
        <taxon>Ecdysozoa</taxon>
        <taxon>Arthropoda</taxon>
        <taxon>Chelicerata</taxon>
        <taxon>Arachnida</taxon>
        <taxon>Araneae</taxon>
        <taxon>Araneomorphae</taxon>
        <taxon>Entelegynae</taxon>
        <taxon>Araneoidea</taxon>
        <taxon>Araneidae</taxon>
        <taxon>Araneus</taxon>
    </lineage>
</organism>
<comment type="caution">
    <text evidence="1">The sequence shown here is derived from an EMBL/GenBank/DDBJ whole genome shotgun (WGS) entry which is preliminary data.</text>
</comment>
<sequence>MVVALFISMCLRIKCEFDTIKTFDSFWYSLVYLHSPFEATRWLLWDEHRNFELRSHDEDGILAGMSSPTFLTTPAGRSLAT</sequence>
<dbReference type="Proteomes" id="UP000499080">
    <property type="component" value="Unassembled WGS sequence"/>
</dbReference>
<accession>A0A4Y2TF08</accession>
<dbReference type="EMBL" id="BGPR01027668">
    <property type="protein sequence ID" value="GBN98363.1"/>
    <property type="molecule type" value="Genomic_DNA"/>
</dbReference>
<evidence type="ECO:0000313" key="2">
    <source>
        <dbReference type="Proteomes" id="UP000499080"/>
    </source>
</evidence>
<name>A0A4Y2TF08_ARAVE</name>
<feature type="non-terminal residue" evidence="1">
    <location>
        <position position="81"/>
    </location>
</feature>
<keyword evidence="2" id="KW-1185">Reference proteome</keyword>
<proteinExistence type="predicted"/>
<gene>
    <name evidence="1" type="ORF">AVEN_131450_1</name>
</gene>
<reference evidence="1 2" key="1">
    <citation type="journal article" date="2019" name="Sci. Rep.">
        <title>Orb-weaving spider Araneus ventricosus genome elucidates the spidroin gene catalogue.</title>
        <authorList>
            <person name="Kono N."/>
            <person name="Nakamura H."/>
            <person name="Ohtoshi R."/>
            <person name="Moran D.A.P."/>
            <person name="Shinohara A."/>
            <person name="Yoshida Y."/>
            <person name="Fujiwara M."/>
            <person name="Mori M."/>
            <person name="Tomita M."/>
            <person name="Arakawa K."/>
        </authorList>
    </citation>
    <scope>NUCLEOTIDE SEQUENCE [LARGE SCALE GENOMIC DNA]</scope>
</reference>
<protein>
    <submittedName>
        <fullName evidence="1">Uncharacterized protein</fullName>
    </submittedName>
</protein>
<dbReference type="AlphaFoldDB" id="A0A4Y2TF08"/>